<dbReference type="EMBL" id="BOOG01000049">
    <property type="protein sequence ID" value="GIH72347.1"/>
    <property type="molecule type" value="Genomic_DNA"/>
</dbReference>
<accession>A0A8J3W156</accession>
<dbReference type="PANTHER" id="PTHR39966:SF3">
    <property type="entry name" value="DUF438 DOMAIN-CONTAINING PROTEIN"/>
    <property type="match status" value="1"/>
</dbReference>
<feature type="domain" description="Hemerythrin-like" evidence="1">
    <location>
        <begin position="7"/>
        <end position="125"/>
    </location>
</feature>
<dbReference type="AlphaFoldDB" id="A0A8J3W156"/>
<sequence length="157" mass="17610">MESGTLSSALEREHREIDEGIETFIEGLAEGGEDTAPLKRAMEGLRRHIYLEEEFLFPPLREAGMMAPVFVMLREHGEIWQTMDRLDAEMGKGVAAVPLRGLCAELLGRLEQHNSKEEPIIYPQADAVLTPEATDHLQRFIASGRIPEGWVCQRAQA</sequence>
<proteinExistence type="predicted"/>
<gene>
    <name evidence="2" type="ORF">Mth01_46000</name>
</gene>
<organism evidence="2 3">
    <name type="scientific">Sphaerimonospora thailandensis</name>
    <dbReference type="NCBI Taxonomy" id="795644"/>
    <lineage>
        <taxon>Bacteria</taxon>
        <taxon>Bacillati</taxon>
        <taxon>Actinomycetota</taxon>
        <taxon>Actinomycetes</taxon>
        <taxon>Streptosporangiales</taxon>
        <taxon>Streptosporangiaceae</taxon>
        <taxon>Sphaerimonospora</taxon>
    </lineage>
</organism>
<dbReference type="InterPro" id="IPR012312">
    <property type="entry name" value="Hemerythrin-like"/>
</dbReference>
<dbReference type="Gene3D" id="1.20.120.520">
    <property type="entry name" value="nmb1532 protein domain like"/>
    <property type="match status" value="1"/>
</dbReference>
<name>A0A8J3W156_9ACTN</name>
<dbReference type="PANTHER" id="PTHR39966">
    <property type="entry name" value="BLL2471 PROTEIN-RELATED"/>
    <property type="match status" value="1"/>
</dbReference>
<dbReference type="Pfam" id="PF01814">
    <property type="entry name" value="Hemerythrin"/>
    <property type="match status" value="1"/>
</dbReference>
<evidence type="ECO:0000313" key="2">
    <source>
        <dbReference type="EMBL" id="GIH72347.1"/>
    </source>
</evidence>
<reference evidence="2" key="1">
    <citation type="submission" date="2021-01" db="EMBL/GenBank/DDBJ databases">
        <title>Whole genome shotgun sequence of Sphaerimonospora thailandensis NBRC 107569.</title>
        <authorList>
            <person name="Komaki H."/>
            <person name="Tamura T."/>
        </authorList>
    </citation>
    <scope>NUCLEOTIDE SEQUENCE</scope>
    <source>
        <strain evidence="2">NBRC 107569</strain>
    </source>
</reference>
<keyword evidence="3" id="KW-1185">Reference proteome</keyword>
<protein>
    <submittedName>
        <fullName evidence="2">Hemerythrin</fullName>
    </submittedName>
</protein>
<dbReference type="GO" id="GO:0005886">
    <property type="term" value="C:plasma membrane"/>
    <property type="evidence" value="ECO:0007669"/>
    <property type="project" value="TreeGrafter"/>
</dbReference>
<comment type="caution">
    <text evidence="2">The sequence shown here is derived from an EMBL/GenBank/DDBJ whole genome shotgun (WGS) entry which is preliminary data.</text>
</comment>
<evidence type="ECO:0000259" key="1">
    <source>
        <dbReference type="Pfam" id="PF01814"/>
    </source>
</evidence>
<dbReference type="RefSeq" id="WP_204018003.1">
    <property type="nucleotide sequence ID" value="NZ_BOOG01000049.1"/>
</dbReference>
<evidence type="ECO:0000313" key="3">
    <source>
        <dbReference type="Proteomes" id="UP000610966"/>
    </source>
</evidence>
<dbReference type="Proteomes" id="UP000610966">
    <property type="component" value="Unassembled WGS sequence"/>
</dbReference>